<dbReference type="InterPro" id="IPR002941">
    <property type="entry name" value="DNA_methylase_N4/N6"/>
</dbReference>
<comment type="similarity">
    <text evidence="1 4">Belongs to the N(4)/N(6)-methyltransferase family.</text>
</comment>
<dbReference type="EC" id="2.1.1.-" evidence="4"/>
<dbReference type="GeneID" id="41339226"/>
<evidence type="ECO:0000313" key="7">
    <source>
        <dbReference type="Proteomes" id="UP000315938"/>
    </source>
</evidence>
<dbReference type="InterPro" id="IPR002052">
    <property type="entry name" value="DNA_methylase_N6_adenine_CS"/>
</dbReference>
<dbReference type="Gene3D" id="3.40.50.150">
    <property type="entry name" value="Vaccinia Virus protein VP39"/>
    <property type="match status" value="1"/>
</dbReference>
<dbReference type="PROSITE" id="PS00092">
    <property type="entry name" value="N6_MTASE"/>
    <property type="match status" value="1"/>
</dbReference>
<dbReference type="GO" id="GO:0009007">
    <property type="term" value="F:site-specific DNA-methyltransferase (adenine-specific) activity"/>
    <property type="evidence" value="ECO:0007669"/>
    <property type="project" value="TreeGrafter"/>
</dbReference>
<feature type="domain" description="DNA methylase N-4/N-6" evidence="5">
    <location>
        <begin position="30"/>
        <end position="245"/>
    </location>
</feature>
<dbReference type="PANTHER" id="PTHR13370">
    <property type="entry name" value="RNA METHYLASE-RELATED"/>
    <property type="match status" value="1"/>
</dbReference>
<dbReference type="InterPro" id="IPR029063">
    <property type="entry name" value="SAM-dependent_MTases_sf"/>
</dbReference>
<dbReference type="SUPFAM" id="SSF53335">
    <property type="entry name" value="S-adenosyl-L-methionine-dependent methyltransferases"/>
    <property type="match status" value="1"/>
</dbReference>
<dbReference type="GO" id="GO:0032259">
    <property type="term" value="P:methylation"/>
    <property type="evidence" value="ECO:0007669"/>
    <property type="project" value="UniProtKB-KW"/>
</dbReference>
<gene>
    <name evidence="6" type="ORF">FNV44_00185</name>
</gene>
<dbReference type="AlphaFoldDB" id="A0A553IH19"/>
<comment type="caution">
    <text evidence="6">The sequence shown here is derived from an EMBL/GenBank/DDBJ whole genome shotgun (WGS) entry which is preliminary data.</text>
</comment>
<evidence type="ECO:0000256" key="4">
    <source>
        <dbReference type="RuleBase" id="RU362026"/>
    </source>
</evidence>
<dbReference type="InterPro" id="IPR001091">
    <property type="entry name" value="RM_Methyltransferase"/>
</dbReference>
<keyword evidence="3 6" id="KW-0808">Transferase</keyword>
<reference evidence="6 7" key="1">
    <citation type="submission" date="2019-07" db="EMBL/GenBank/DDBJ databases">
        <title>Genome sequence of Acholeplasma laidlawii strain with increased resistance to erythromycin.</title>
        <authorList>
            <person name="Medvedeva E.S."/>
            <person name="Baranova N.B."/>
            <person name="Siniagina M.N."/>
            <person name="Mouzykantov A."/>
            <person name="Chernova O.A."/>
            <person name="Chernov V.M."/>
        </authorList>
    </citation>
    <scope>NUCLEOTIDE SEQUENCE [LARGE SCALE GENOMIC DNA]</scope>
    <source>
        <strain evidence="6 7">PG8REry</strain>
    </source>
</reference>
<evidence type="ECO:0000256" key="3">
    <source>
        <dbReference type="ARBA" id="ARBA00022679"/>
    </source>
</evidence>
<evidence type="ECO:0000259" key="5">
    <source>
        <dbReference type="Pfam" id="PF01555"/>
    </source>
</evidence>
<dbReference type="RefSeq" id="WP_012243024.1">
    <property type="nucleotide sequence ID" value="NZ_JACAOE010000001.1"/>
</dbReference>
<sequence length="256" mass="29343">MNKPYYDNRNAKLYLGDSFEILDELDEKSVDMIFADPPYFLSNNGITCQGGKMVSVNKATWDKTEMTIEEKIKYNTTWLNKCKRILKDTGTIWISGTLHNIYIIGVCLELEGFQIINNITWEKTNPPPHLARKAFTHSTETVLWARKKGSKNYFDYSLMKSLNNNKQMKDVWRFSLTKPSEKRLGKHPTQKPLALLERIILASTKEGDVVLDPFSGSGTTGVASIMLNRKYIGIDFEKDYLNLSIKRLESIGEVDK</sequence>
<dbReference type="PRINTS" id="PR00508">
    <property type="entry name" value="S21N4MTFRASE"/>
</dbReference>
<organism evidence="6 7">
    <name type="scientific">Acholeplasma laidlawii</name>
    <dbReference type="NCBI Taxonomy" id="2148"/>
    <lineage>
        <taxon>Bacteria</taxon>
        <taxon>Bacillati</taxon>
        <taxon>Mycoplasmatota</taxon>
        <taxon>Mollicutes</taxon>
        <taxon>Acholeplasmatales</taxon>
        <taxon>Acholeplasmataceae</taxon>
        <taxon>Acholeplasma</taxon>
    </lineage>
</organism>
<evidence type="ECO:0000256" key="1">
    <source>
        <dbReference type="ARBA" id="ARBA00006594"/>
    </source>
</evidence>
<dbReference type="Proteomes" id="UP000315938">
    <property type="component" value="Unassembled WGS sequence"/>
</dbReference>
<proteinExistence type="inferred from homology"/>
<evidence type="ECO:0000313" key="6">
    <source>
        <dbReference type="EMBL" id="TRX99492.1"/>
    </source>
</evidence>
<dbReference type="GO" id="GO:0005737">
    <property type="term" value="C:cytoplasm"/>
    <property type="evidence" value="ECO:0007669"/>
    <property type="project" value="TreeGrafter"/>
</dbReference>
<dbReference type="GO" id="GO:0003677">
    <property type="term" value="F:DNA binding"/>
    <property type="evidence" value="ECO:0007669"/>
    <property type="project" value="InterPro"/>
</dbReference>
<dbReference type="OMA" id="SIHKMSA"/>
<evidence type="ECO:0000256" key="2">
    <source>
        <dbReference type="ARBA" id="ARBA00022603"/>
    </source>
</evidence>
<protein>
    <recommendedName>
        <fullName evidence="4">Methyltransferase</fullName>
        <ecNumber evidence="4">2.1.1.-</ecNumber>
    </recommendedName>
</protein>
<dbReference type="GO" id="GO:0008170">
    <property type="term" value="F:N-methyltransferase activity"/>
    <property type="evidence" value="ECO:0007669"/>
    <property type="project" value="InterPro"/>
</dbReference>
<name>A0A553IH19_ACHLA</name>
<dbReference type="PANTHER" id="PTHR13370:SF3">
    <property type="entry name" value="TRNA (GUANINE(10)-N2)-METHYLTRANSFERASE HOMOLOG"/>
    <property type="match status" value="1"/>
</dbReference>
<keyword evidence="2 6" id="KW-0489">Methyltransferase</keyword>
<dbReference type="EMBL" id="VKID01000001">
    <property type="protein sequence ID" value="TRX99492.1"/>
    <property type="molecule type" value="Genomic_DNA"/>
</dbReference>
<dbReference type="Pfam" id="PF01555">
    <property type="entry name" value="N6_N4_Mtase"/>
    <property type="match status" value="1"/>
</dbReference>
<accession>A0A553IH19</accession>